<reference evidence="1 2" key="1">
    <citation type="submission" date="2019-03" db="EMBL/GenBank/DDBJ databases">
        <title>Single cell metagenomics reveals metabolic interactions within the superorganism composed of flagellate Streblomastix strix and complex community of Bacteroidetes bacteria on its surface.</title>
        <authorList>
            <person name="Treitli S.C."/>
            <person name="Kolisko M."/>
            <person name="Husnik F."/>
            <person name="Keeling P."/>
            <person name="Hampl V."/>
        </authorList>
    </citation>
    <scope>NUCLEOTIDE SEQUENCE [LARGE SCALE GENOMIC DNA]</scope>
    <source>
        <strain evidence="1">ST1C</strain>
    </source>
</reference>
<accession>A0A5J4W1Q0</accession>
<evidence type="ECO:0000313" key="2">
    <source>
        <dbReference type="Proteomes" id="UP000324800"/>
    </source>
</evidence>
<evidence type="ECO:0000313" key="1">
    <source>
        <dbReference type="EMBL" id="KAA6388466.1"/>
    </source>
</evidence>
<dbReference type="AlphaFoldDB" id="A0A5J4W1Q0"/>
<sequence length="170" mass="18462">MDVELFEAKEDYPGREGDDSFLPLQKGDVVKVVEKQIVYYVVEKDGRIGKVLKGKMKPYSGGEALQSISNTNQIVSSSSASNLPPISQIKPLSIQNPVSSSQTSLQPLTQRSQSQFGITQSQIVSQLQQGNQGGFVPKQTGISCPLAYQITLSADRQHTCQCSVMELPGD</sequence>
<proteinExistence type="predicted"/>
<protein>
    <recommendedName>
        <fullName evidence="3">SH3 domain-containing protein</fullName>
    </recommendedName>
</protein>
<dbReference type="SUPFAM" id="SSF50044">
    <property type="entry name" value="SH3-domain"/>
    <property type="match status" value="1"/>
</dbReference>
<dbReference type="InterPro" id="IPR036028">
    <property type="entry name" value="SH3-like_dom_sf"/>
</dbReference>
<comment type="caution">
    <text evidence="1">The sequence shown here is derived from an EMBL/GenBank/DDBJ whole genome shotgun (WGS) entry which is preliminary data.</text>
</comment>
<organism evidence="1 2">
    <name type="scientific">Streblomastix strix</name>
    <dbReference type="NCBI Taxonomy" id="222440"/>
    <lineage>
        <taxon>Eukaryota</taxon>
        <taxon>Metamonada</taxon>
        <taxon>Preaxostyla</taxon>
        <taxon>Oxymonadida</taxon>
        <taxon>Streblomastigidae</taxon>
        <taxon>Streblomastix</taxon>
    </lineage>
</organism>
<name>A0A5J4W1Q0_9EUKA</name>
<dbReference type="EMBL" id="SNRW01003971">
    <property type="protein sequence ID" value="KAA6388466.1"/>
    <property type="molecule type" value="Genomic_DNA"/>
</dbReference>
<evidence type="ECO:0008006" key="3">
    <source>
        <dbReference type="Google" id="ProtNLM"/>
    </source>
</evidence>
<gene>
    <name evidence="1" type="ORF">EZS28_016005</name>
</gene>
<dbReference type="Proteomes" id="UP000324800">
    <property type="component" value="Unassembled WGS sequence"/>
</dbReference>